<evidence type="ECO:0000256" key="1">
    <source>
        <dbReference type="SAM" id="SignalP"/>
    </source>
</evidence>
<reference evidence="2 3" key="1">
    <citation type="journal article" date="2011" name="Stand. Genomic Sci.">
        <title>Non-contiguous finished genome sequence of Bacteroides coprosuis type strain (PC139).</title>
        <authorList>
            <person name="Land M."/>
            <person name="Held B."/>
            <person name="Gronow S."/>
            <person name="Abt B."/>
            <person name="Lucas S."/>
            <person name="Del Rio T.G."/>
            <person name="Nolan M."/>
            <person name="Tice H."/>
            <person name="Cheng J.F."/>
            <person name="Pitluck S."/>
            <person name="Liolios K."/>
            <person name="Pagani I."/>
            <person name="Ivanova N."/>
            <person name="Mavromatis K."/>
            <person name="Mikhailova N."/>
            <person name="Pati A."/>
            <person name="Tapia R."/>
            <person name="Han C."/>
            <person name="Goodwin L."/>
            <person name="Chen A."/>
            <person name="Palaniappan K."/>
            <person name="Hauser L."/>
            <person name="Brambilla E.M."/>
            <person name="Rohde M."/>
            <person name="Goker M."/>
            <person name="Detter J.C."/>
            <person name="Woyke T."/>
            <person name="Bristow J."/>
            <person name="Eisen J.A."/>
            <person name="Markowitz V."/>
            <person name="Hugenholtz P."/>
            <person name="Kyrpides N.C."/>
            <person name="Klenk H.P."/>
            <person name="Lapidus A."/>
        </authorList>
    </citation>
    <scope>NUCLEOTIDE SEQUENCE</scope>
    <source>
        <strain evidence="2 3">DSM 18011</strain>
    </source>
</reference>
<feature type="chain" id="PRO_5003309365" description="Lipoprotein" evidence="1">
    <location>
        <begin position="21"/>
        <end position="148"/>
    </location>
</feature>
<keyword evidence="3" id="KW-1185">Reference proteome</keyword>
<keyword evidence="1" id="KW-0732">Signal</keyword>
<evidence type="ECO:0000313" key="3">
    <source>
        <dbReference type="Proteomes" id="UP000018439"/>
    </source>
</evidence>
<evidence type="ECO:0000313" key="2">
    <source>
        <dbReference type="EMBL" id="EGJ70278.1"/>
    </source>
</evidence>
<sequence length="148" mass="16658">MLKKKFIAWTLACIALLMIAIPTIPHHHHKDMYTICLNTSDDAMDSSGLCDCDLKGDCQHQQGPSSDKKTCTSGCITNINAIKLDMSDIDHLQPFDFQLFNIHISELLISFLCPDKHLGHCDTLYIEKEHFVPLIAPFGKRAPPFYNA</sequence>
<evidence type="ECO:0008006" key="4">
    <source>
        <dbReference type="Google" id="ProtNLM"/>
    </source>
</evidence>
<dbReference type="EMBL" id="CM001167">
    <property type="protein sequence ID" value="EGJ70278.1"/>
    <property type="molecule type" value="Genomic_DNA"/>
</dbReference>
<accession>F3ZP51</accession>
<gene>
    <name evidence="2" type="ORF">Bcop_0058</name>
</gene>
<dbReference type="Proteomes" id="UP000018439">
    <property type="component" value="Chromosome"/>
</dbReference>
<dbReference type="OrthoDB" id="996714at2"/>
<organism evidence="2 3">
    <name type="scientific">Bacteroides coprosuis DSM 18011</name>
    <dbReference type="NCBI Taxonomy" id="679937"/>
    <lineage>
        <taxon>Bacteria</taxon>
        <taxon>Pseudomonadati</taxon>
        <taxon>Bacteroidota</taxon>
        <taxon>Bacteroidia</taxon>
        <taxon>Bacteroidales</taxon>
        <taxon>Bacteroidaceae</taxon>
        <taxon>Bacteroides</taxon>
    </lineage>
</organism>
<feature type="signal peptide" evidence="1">
    <location>
        <begin position="1"/>
        <end position="20"/>
    </location>
</feature>
<dbReference type="STRING" id="679937.Bcop_0058"/>
<dbReference type="HOGENOM" id="CLU_1755166_0_0_10"/>
<dbReference type="Pfam" id="PF20558">
    <property type="entry name" value="DUF6769"/>
    <property type="match status" value="1"/>
</dbReference>
<name>F3ZP51_9BACE</name>
<proteinExistence type="predicted"/>
<dbReference type="InterPro" id="IPR046660">
    <property type="entry name" value="DUF6769"/>
</dbReference>
<dbReference type="AlphaFoldDB" id="F3ZP51"/>
<protein>
    <recommendedName>
        <fullName evidence="4">Lipoprotein</fullName>
    </recommendedName>
</protein>